<dbReference type="InterPro" id="IPR029032">
    <property type="entry name" value="AhpD-like"/>
</dbReference>
<dbReference type="InterPro" id="IPR052512">
    <property type="entry name" value="4CMD/NDH-1_regulator"/>
</dbReference>
<dbReference type="RefSeq" id="WP_067436684.1">
    <property type="nucleotide sequence ID" value="NZ_LN907828.1"/>
</dbReference>
<protein>
    <submittedName>
        <fullName evidence="2">Carboxymuconolactone decarboxylase-like protein</fullName>
    </submittedName>
</protein>
<keyword evidence="3" id="KW-1185">Reference proteome</keyword>
<evidence type="ECO:0000259" key="1">
    <source>
        <dbReference type="Pfam" id="PF02627"/>
    </source>
</evidence>
<dbReference type="PANTHER" id="PTHR33570">
    <property type="entry name" value="4-CARBOXYMUCONOLACTONE DECARBOXYLASE FAMILY PROTEIN"/>
    <property type="match status" value="1"/>
</dbReference>
<dbReference type="OrthoDB" id="9802489at2"/>
<dbReference type="InterPro" id="IPR003779">
    <property type="entry name" value="CMD-like"/>
</dbReference>
<dbReference type="PANTHER" id="PTHR33570:SF2">
    <property type="entry name" value="CARBOXYMUCONOLACTONE DECARBOXYLASE-LIKE DOMAIN-CONTAINING PROTEIN"/>
    <property type="match status" value="1"/>
</dbReference>
<dbReference type="AlphaFoldDB" id="A0A0U5L5N6"/>
<proteinExistence type="predicted"/>
<geneLocation type="plasmid" evidence="3">
    <name>pEM01</name>
</geneLocation>
<dbReference type="Gene3D" id="1.20.1290.10">
    <property type="entry name" value="AhpD-like"/>
    <property type="match status" value="1"/>
</dbReference>
<dbReference type="EMBL" id="LN907828">
    <property type="protein sequence ID" value="CUU26137.1"/>
    <property type="molecule type" value="Genomic_DNA"/>
</dbReference>
<evidence type="ECO:0000313" key="2">
    <source>
        <dbReference type="EMBL" id="CUU26137.1"/>
    </source>
</evidence>
<name>A0A0U5L5N6_9GAMM</name>
<accession>A0A0U5L5N6</accession>
<gene>
    <name evidence="2" type="ORF">EM595_p0441</name>
</gene>
<feature type="domain" description="Carboxymuconolactone decarboxylase-like" evidence="1">
    <location>
        <begin position="5"/>
        <end position="66"/>
    </location>
</feature>
<reference evidence="3" key="1">
    <citation type="submission" date="2015-11" db="EMBL/GenBank/DDBJ databases">
        <authorList>
            <person name="Blom J."/>
        </authorList>
    </citation>
    <scope>NUCLEOTIDE SEQUENCE [LARGE SCALE GENOMIC DNA]</scope>
    <source>
        <plasmid evidence="3">pEM01</plasmid>
    </source>
</reference>
<dbReference type="KEGG" id="ege:EM595_p0441"/>
<dbReference type="SUPFAM" id="SSF69118">
    <property type="entry name" value="AhpD-like"/>
    <property type="match status" value="1"/>
</dbReference>
<organism evidence="2 3">
    <name type="scientific">Duffyella gerundensis</name>
    <dbReference type="NCBI Taxonomy" id="1619313"/>
    <lineage>
        <taxon>Bacteria</taxon>
        <taxon>Pseudomonadati</taxon>
        <taxon>Pseudomonadota</taxon>
        <taxon>Gammaproteobacteria</taxon>
        <taxon>Enterobacterales</taxon>
        <taxon>Erwiniaceae</taxon>
        <taxon>Duffyella</taxon>
    </lineage>
</organism>
<dbReference type="Pfam" id="PF02627">
    <property type="entry name" value="CMD"/>
    <property type="match status" value="1"/>
</dbReference>
<dbReference type="GO" id="GO:0051920">
    <property type="term" value="F:peroxiredoxin activity"/>
    <property type="evidence" value="ECO:0007669"/>
    <property type="project" value="InterPro"/>
</dbReference>
<sequence length="213" mass="22775">MKVTELTSRQQAIAPISAFTALGDNHKLRAALEAGLHAGLTINDIKEILVQLYAYLGFPRALNALGTFMTLVNERKEQGINDIAGSEASPLPAGRSLLELGTSVQTYLIGVPAKGPVFDFAPAIDTYLKEHLFGDIFGRDNLSYEDREIATLGALAGLEGVEPQLMSHFNISLNIGLTETQLWGVIVALENSACPVVAQRATSALEKVLAASK</sequence>
<dbReference type="PATRIC" id="fig|1619313.3.peg.4069"/>
<dbReference type="Proteomes" id="UP000059419">
    <property type="component" value="Plasmid pEM01"/>
</dbReference>
<evidence type="ECO:0000313" key="3">
    <source>
        <dbReference type="Proteomes" id="UP000059419"/>
    </source>
</evidence>